<sequence>MPTRYQVLRQVVANLAAPAEVQVAHLNRVFADCTPDIQAAYGNDELALEFEDAYLAVNHMQSHGEISQREIDALAPLNALLLQWSGKVHADFWRREALFNDERWNQVRDCAKVALIQLPEEVRESDYTRGLPGNS</sequence>
<reference evidence="1 2" key="1">
    <citation type="submission" date="2024-05" db="EMBL/GenBank/DDBJ databases">
        <title>Sphingomonas sp. HF-S3 16S ribosomal RNA gene Genome sequencing and assembly.</title>
        <authorList>
            <person name="Lee H."/>
        </authorList>
    </citation>
    <scope>NUCLEOTIDE SEQUENCE [LARGE SCALE GENOMIC DNA]</scope>
    <source>
        <strain evidence="1 2">HF-S3</strain>
    </source>
</reference>
<dbReference type="RefSeq" id="WP_346247921.1">
    <property type="nucleotide sequence ID" value="NZ_JBDIZK010000010.1"/>
</dbReference>
<keyword evidence="2" id="KW-1185">Reference proteome</keyword>
<dbReference type="Proteomes" id="UP001427805">
    <property type="component" value="Unassembled WGS sequence"/>
</dbReference>
<protein>
    <submittedName>
        <fullName evidence="1">Uncharacterized protein</fullName>
    </submittedName>
</protein>
<evidence type="ECO:0000313" key="1">
    <source>
        <dbReference type="EMBL" id="MEN3748884.1"/>
    </source>
</evidence>
<comment type="caution">
    <text evidence="1">The sequence shown here is derived from an EMBL/GenBank/DDBJ whole genome shotgun (WGS) entry which is preliminary data.</text>
</comment>
<dbReference type="EMBL" id="JBDIZK010000010">
    <property type="protein sequence ID" value="MEN3748884.1"/>
    <property type="molecule type" value="Genomic_DNA"/>
</dbReference>
<gene>
    <name evidence="1" type="ORF">TPR58_17040</name>
</gene>
<name>A0ABV0BBE0_9SPHN</name>
<proteinExistence type="predicted"/>
<evidence type="ECO:0000313" key="2">
    <source>
        <dbReference type="Proteomes" id="UP001427805"/>
    </source>
</evidence>
<organism evidence="1 2">
    <name type="scientific">Sphingomonas rustica</name>
    <dbReference type="NCBI Taxonomy" id="3103142"/>
    <lineage>
        <taxon>Bacteria</taxon>
        <taxon>Pseudomonadati</taxon>
        <taxon>Pseudomonadota</taxon>
        <taxon>Alphaproteobacteria</taxon>
        <taxon>Sphingomonadales</taxon>
        <taxon>Sphingomonadaceae</taxon>
        <taxon>Sphingomonas</taxon>
    </lineage>
</organism>
<accession>A0ABV0BBE0</accession>